<name>A0A371HA08_MUCPR</name>
<reference evidence="2" key="1">
    <citation type="submission" date="2018-05" db="EMBL/GenBank/DDBJ databases">
        <title>Draft genome of Mucuna pruriens seed.</title>
        <authorList>
            <person name="Nnadi N.E."/>
            <person name="Vos R."/>
            <person name="Hasami M.H."/>
            <person name="Devisetty U.K."/>
            <person name="Aguiy J.C."/>
        </authorList>
    </citation>
    <scope>NUCLEOTIDE SEQUENCE [LARGE SCALE GENOMIC DNA]</scope>
    <source>
        <strain evidence="2">JCA_2017</strain>
    </source>
</reference>
<proteinExistence type="predicted"/>
<gene>
    <name evidence="2" type="ORF">CR513_17310</name>
</gene>
<dbReference type="AlphaFoldDB" id="A0A371HA08"/>
<feature type="non-terminal residue" evidence="2">
    <location>
        <position position="1"/>
    </location>
</feature>
<dbReference type="PANTHER" id="PTHR32108">
    <property type="entry name" value="DNA-DIRECTED RNA POLYMERASE SUBUNIT ALPHA"/>
    <property type="match status" value="1"/>
</dbReference>
<dbReference type="SMART" id="SM00443">
    <property type="entry name" value="G_patch"/>
    <property type="match status" value="1"/>
</dbReference>
<organism evidence="2 3">
    <name type="scientific">Mucuna pruriens</name>
    <name type="common">Velvet bean</name>
    <name type="synonym">Dolichos pruriens</name>
    <dbReference type="NCBI Taxonomy" id="157652"/>
    <lineage>
        <taxon>Eukaryota</taxon>
        <taxon>Viridiplantae</taxon>
        <taxon>Streptophyta</taxon>
        <taxon>Embryophyta</taxon>
        <taxon>Tracheophyta</taxon>
        <taxon>Spermatophyta</taxon>
        <taxon>Magnoliopsida</taxon>
        <taxon>eudicotyledons</taxon>
        <taxon>Gunneridae</taxon>
        <taxon>Pentapetalae</taxon>
        <taxon>rosids</taxon>
        <taxon>fabids</taxon>
        <taxon>Fabales</taxon>
        <taxon>Fabaceae</taxon>
        <taxon>Papilionoideae</taxon>
        <taxon>50 kb inversion clade</taxon>
        <taxon>NPAAA clade</taxon>
        <taxon>indigoferoid/millettioid clade</taxon>
        <taxon>Phaseoleae</taxon>
        <taxon>Mucuna</taxon>
    </lineage>
</organism>
<dbReference type="GO" id="GO:0003676">
    <property type="term" value="F:nucleic acid binding"/>
    <property type="evidence" value="ECO:0007669"/>
    <property type="project" value="InterPro"/>
</dbReference>
<dbReference type="OrthoDB" id="1736143at2759"/>
<dbReference type="EMBL" id="QJKJ01003189">
    <property type="protein sequence ID" value="RDX99615.1"/>
    <property type="molecule type" value="Genomic_DNA"/>
</dbReference>
<protein>
    <recommendedName>
        <fullName evidence="1">G-patch domain-containing protein</fullName>
    </recommendedName>
</protein>
<dbReference type="STRING" id="157652.A0A371HA08"/>
<dbReference type="Proteomes" id="UP000257109">
    <property type="component" value="Unassembled WGS sequence"/>
</dbReference>
<evidence type="ECO:0000259" key="1">
    <source>
        <dbReference type="PROSITE" id="PS50174"/>
    </source>
</evidence>
<dbReference type="PANTHER" id="PTHR32108:SF9">
    <property type="entry name" value="REVERSE TRANSCRIPTASE RNASE H-LIKE DOMAIN-CONTAINING PROTEIN"/>
    <property type="match status" value="1"/>
</dbReference>
<keyword evidence="3" id="KW-1185">Reference proteome</keyword>
<dbReference type="InterPro" id="IPR000467">
    <property type="entry name" value="G_patch_dom"/>
</dbReference>
<dbReference type="Pfam" id="PF01585">
    <property type="entry name" value="G-patch"/>
    <property type="match status" value="1"/>
</dbReference>
<accession>A0A371HA08</accession>
<evidence type="ECO:0000313" key="3">
    <source>
        <dbReference type="Proteomes" id="UP000257109"/>
    </source>
</evidence>
<feature type="domain" description="G-patch" evidence="1">
    <location>
        <begin position="187"/>
        <end position="227"/>
    </location>
</feature>
<comment type="caution">
    <text evidence="2">The sequence shown here is derived from an EMBL/GenBank/DDBJ whole genome shotgun (WGS) entry which is preliminary data.</text>
</comment>
<evidence type="ECO:0000313" key="2">
    <source>
        <dbReference type="EMBL" id="RDX99615.1"/>
    </source>
</evidence>
<dbReference type="PROSITE" id="PS50174">
    <property type="entry name" value="G_PATCH"/>
    <property type="match status" value="1"/>
</dbReference>
<sequence>MVNNHLTFLEEEILTKGRGHNYALHIAVKCLHHMLTWVLIDNGSSLNVMLKCTLERLTYDQAHLKDSSTIVRAFAGSRREVMGEIEISIMDIKPTYSCLLRRSWIHSTGAIPSSLHQKLKFVVDDKLLIVSGEEDILVSCPKPAGYIEVVEEALETSFQSLEIISTTYVETGPKKDKPINAIMTTTKIMVKKGYRLRQGLGKNSDGMAQPIQLKGNPERYGLGFRPNFLNRLELSGDYEYRVGKPPEAYMKISLVEETTGHKRMAIEIILYAPTPPKKTSATGHLIRRGELSSSMLARPNSSLLIINHYTQLLVLRLLELERPPY</sequence>